<evidence type="ECO:0000313" key="2">
    <source>
        <dbReference type="EMBL" id="EKG09150.1"/>
    </source>
</evidence>
<proteinExistence type="predicted"/>
<feature type="region of interest" description="Disordered" evidence="1">
    <location>
        <begin position="90"/>
        <end position="130"/>
    </location>
</feature>
<gene>
    <name evidence="2" type="ORF">MPH_13856</name>
</gene>
<evidence type="ECO:0000313" key="3">
    <source>
        <dbReference type="Proteomes" id="UP000007129"/>
    </source>
</evidence>
<protein>
    <submittedName>
        <fullName evidence="2">Uncharacterized protein</fullName>
    </submittedName>
</protein>
<dbReference type="AlphaFoldDB" id="K2RXK8"/>
<comment type="caution">
    <text evidence="2">The sequence shown here is derived from an EMBL/GenBank/DDBJ whole genome shotgun (WGS) entry which is preliminary data.</text>
</comment>
<name>K2RXK8_MACPH</name>
<sequence length="188" mass="20471">MGRALRCRRASTKSLLTRTLQASSIRTYAGSTTRLRVSSCCACLQYCTESSSTASSATSKKSLRGSLVTARNYAVLSALSALPAQPRFVSPQTLATPSGAPTPSSDIPRPAGPRSCSRSRTGRNAKHFPNLPTTTFVALKEISRLSSHSILSTRLLEDSRPRRPPSFYGRRSRLPRAMRKESRVSIEL</sequence>
<dbReference type="Proteomes" id="UP000007129">
    <property type="component" value="Unassembled WGS sequence"/>
</dbReference>
<reference evidence="2 3" key="1">
    <citation type="journal article" date="2012" name="BMC Genomics">
        <title>Tools to kill: Genome of one of the most destructive plant pathogenic fungi Macrophomina phaseolina.</title>
        <authorList>
            <person name="Islam M.S."/>
            <person name="Haque M.S."/>
            <person name="Islam M.M."/>
            <person name="Emdad E.M."/>
            <person name="Halim A."/>
            <person name="Hossen Q.M.M."/>
            <person name="Hossain M.Z."/>
            <person name="Ahmed B."/>
            <person name="Rahim S."/>
            <person name="Rahman M.S."/>
            <person name="Alam M.M."/>
            <person name="Hou S."/>
            <person name="Wan X."/>
            <person name="Saito J.A."/>
            <person name="Alam M."/>
        </authorList>
    </citation>
    <scope>NUCLEOTIDE SEQUENCE [LARGE SCALE GENOMIC DNA]</scope>
    <source>
        <strain evidence="2 3">MS6</strain>
    </source>
</reference>
<organism evidence="2 3">
    <name type="scientific">Macrophomina phaseolina (strain MS6)</name>
    <name type="common">Charcoal rot fungus</name>
    <dbReference type="NCBI Taxonomy" id="1126212"/>
    <lineage>
        <taxon>Eukaryota</taxon>
        <taxon>Fungi</taxon>
        <taxon>Dikarya</taxon>
        <taxon>Ascomycota</taxon>
        <taxon>Pezizomycotina</taxon>
        <taxon>Dothideomycetes</taxon>
        <taxon>Dothideomycetes incertae sedis</taxon>
        <taxon>Botryosphaeriales</taxon>
        <taxon>Botryosphaeriaceae</taxon>
        <taxon>Macrophomina</taxon>
    </lineage>
</organism>
<dbReference type="InParanoid" id="K2RXK8"/>
<dbReference type="EMBL" id="AHHD01000765">
    <property type="protein sequence ID" value="EKG09150.1"/>
    <property type="molecule type" value="Genomic_DNA"/>
</dbReference>
<dbReference type="HOGENOM" id="CLU_1441311_0_0_1"/>
<feature type="compositionally biased region" description="Polar residues" evidence="1">
    <location>
        <begin position="90"/>
        <end position="105"/>
    </location>
</feature>
<accession>K2RXK8</accession>
<evidence type="ECO:0000256" key="1">
    <source>
        <dbReference type="SAM" id="MobiDB-lite"/>
    </source>
</evidence>
<dbReference type="VEuPathDB" id="FungiDB:MPH_13856"/>